<name>A0A7W4ICY2_9PROT</name>
<comment type="caution">
    <text evidence="1">The sequence shown here is derived from an EMBL/GenBank/DDBJ whole genome shotgun (WGS) entry which is preliminary data.</text>
</comment>
<proteinExistence type="predicted"/>
<dbReference type="SUPFAM" id="SSF55298">
    <property type="entry name" value="YjgF-like"/>
    <property type="match status" value="1"/>
</dbReference>
<dbReference type="AlphaFoldDB" id="A0A7W4ICY2"/>
<dbReference type="PANTHER" id="PTHR43857">
    <property type="entry name" value="BLR7761 PROTEIN"/>
    <property type="match status" value="1"/>
</dbReference>
<reference evidence="1 2" key="1">
    <citation type="submission" date="2020-04" db="EMBL/GenBank/DDBJ databases">
        <title>Description of novel Gluconacetobacter.</title>
        <authorList>
            <person name="Sombolestani A."/>
        </authorList>
    </citation>
    <scope>NUCLEOTIDE SEQUENCE [LARGE SCALE GENOMIC DNA]</scope>
    <source>
        <strain evidence="1 2">LMG 19747</strain>
    </source>
</reference>
<evidence type="ECO:0000313" key="2">
    <source>
        <dbReference type="Proteomes" id="UP000589085"/>
    </source>
</evidence>
<dbReference type="Pfam" id="PF01042">
    <property type="entry name" value="Ribonuc_L-PSP"/>
    <property type="match status" value="1"/>
</dbReference>
<evidence type="ECO:0000313" key="1">
    <source>
        <dbReference type="EMBL" id="MBB2160535.1"/>
    </source>
</evidence>
<dbReference type="Proteomes" id="UP000589085">
    <property type="component" value="Unassembled WGS sequence"/>
</dbReference>
<dbReference type="InterPro" id="IPR035959">
    <property type="entry name" value="RutC-like_sf"/>
</dbReference>
<protein>
    <submittedName>
        <fullName evidence="1">RidA family protein</fullName>
    </submittedName>
</protein>
<gene>
    <name evidence="1" type="ORF">HLH48_10165</name>
</gene>
<dbReference type="PANTHER" id="PTHR43857:SF1">
    <property type="entry name" value="YJGH FAMILY PROTEIN"/>
    <property type="match status" value="1"/>
</dbReference>
<organism evidence="1 2">
    <name type="scientific">Gluconacetobacter sacchari</name>
    <dbReference type="NCBI Taxonomy" id="92759"/>
    <lineage>
        <taxon>Bacteria</taxon>
        <taxon>Pseudomonadati</taxon>
        <taxon>Pseudomonadota</taxon>
        <taxon>Alphaproteobacteria</taxon>
        <taxon>Acetobacterales</taxon>
        <taxon>Acetobacteraceae</taxon>
        <taxon>Gluconacetobacter</taxon>
    </lineage>
</organism>
<dbReference type="EMBL" id="JABEQJ010000011">
    <property type="protein sequence ID" value="MBB2160535.1"/>
    <property type="molecule type" value="Genomic_DNA"/>
</dbReference>
<accession>A0A7W4ICY2</accession>
<sequence length="138" mass="14733">MSTITRVATRSPYEAMGCYSRAVAVGDWIFVSNTAGRHPETGEIPEEVREQTVQVFANIQRALRAVGAGLADVLVARIFVQEPKDVPVVMGVVGETFRGIRPAATVTCPPLGGTIYKVEIEVTALRGASAMTVETVTV</sequence>
<dbReference type="RefSeq" id="WP_182997395.1">
    <property type="nucleotide sequence ID" value="NZ_JABEQJ010000011.1"/>
</dbReference>
<dbReference type="InterPro" id="IPR006175">
    <property type="entry name" value="YjgF/YER057c/UK114"/>
</dbReference>
<dbReference type="Gene3D" id="3.30.1330.40">
    <property type="entry name" value="RutC-like"/>
    <property type="match status" value="1"/>
</dbReference>